<dbReference type="Pfam" id="PF07647">
    <property type="entry name" value="SAM_2"/>
    <property type="match status" value="1"/>
</dbReference>
<feature type="compositionally biased region" description="Low complexity" evidence="4">
    <location>
        <begin position="121"/>
        <end position="140"/>
    </location>
</feature>
<dbReference type="SMART" id="SM00454">
    <property type="entry name" value="SAM"/>
    <property type="match status" value="1"/>
</dbReference>
<keyword evidence="2" id="KW-0547">Nucleotide-binding</keyword>
<feature type="compositionally biased region" description="Basic and acidic residues" evidence="4">
    <location>
        <begin position="779"/>
        <end position="788"/>
    </location>
</feature>
<evidence type="ECO:0000313" key="8">
    <source>
        <dbReference type="Proteomes" id="UP000224006"/>
    </source>
</evidence>
<sequence>MRTLSPSRRLEASPTCHARPSSCVLPTPSLGPAGSEASQQDGCGRGEFCAESVCEEAAASDEEDAASRAHGRPSVGLEEAAAGPSPSQGSEVPRPARQRRATSDDVVSSPQAASELLHMRASTSHSSSSSSASSSSPHASQLRGPCGNGPPGGEAPQGREGGGAETGGKRSRRLAYSSATKASRRRGRSLQSLLDSPELGLEELSRRNRLPDYAALSPLPFPYLNLACSASPRGGDGGRTELPAGGLRDDARGSRGQGGRREGRGCGEEDADAEKPGGWLAWLASSLLPLRSRQRKDQGTAFGGRGGGGREAGRRDCVADPHLEAPGGQLGLRDSPLASHARSVSPRRAPAAPPRSPSSVSLRVCILVWPDRRVYRGETFASSVRHGCGYALSGGAASASASFFELRHPPHGLIRLPGAASRVSSASCAFFPREALLSCNDWSALSLLRGVAGTKELPTVFVHTVPASVRAHASACAGKDLRPQQLDGLSPQLLLLGKGGSGGARGRCLAALEGRRPLGAEGALRLPPLLFGPGGERRAGKEEGDDDEKELLAALAVLASSASLPRVPAGYCGHWERDKRAGWGVSVRGNAGLKYEGFWRDDYKEGLGVQTQAKGVRYVGGFRRGVRHGKGVLFQPTGSIYAGEWTDGYVLKQEVLFFGALARPQAPERADADAELNSRIQHRSAARRTPCGAGSREPTDERAVGEADTLTWRGVSREEKAEETRSTGGKEAAETQVPSLTHPFAPSTSRHRATSSSSSSSATSASASSTEGHSSRRCPRVEGDDGRPPRGRGRVAAAEVSASDLTLQASSEEEGMEPHDSRRGGTPRLAGARPSSPSPYSLIDSSEQPSVYEEDAEEEKDGEAKQDVLGGGDSRRGPRRERERRSFSRPEGTARRRPRSLLPRMQAYPRKSSLRFSSPQLRDEERRRRRRRRQRRQVDAGADLGSSACVSRTPEASSRDCAEERGRRRPLEGPEARAGGGPSKVPAADTRGASSSSSSSSSLSPPLRFQATRYEAQRPRESPDASLVVRGAPASASFSSSSHSHCSASRGERRRAKEEGVHASAAEAAGASRGDSRRAEVSQDASDAGRRRRDTGREGGGRAPQRPWRGPDSAALGDRDFPCLPARELLSRSGGGAEEPEARRRSFAAFQQQMSEARRLSSASACEEWSTGEVSFFFSAMDFPLRLTETLAAQDVDGCALLQLQEDDLKDMGIAAWEERRLILLVVGLLHKLKHRHAQRTLYGDQEQLEKTQGIVEALEIPAAELSLEGRLGEGGYSRVYRARWRYTRSLELEQQKHAFLQYQHDVQNYYAWAHARSRLQTQTPPSPRLPTSGAVDPPRVSAADASAPPEACPAHCPPRAPGAGGAAAVAPRPAAAARQACCACPHTGYGSPPLPPSPSLPPTPLLSSRAPLPPGSALRGALAPAATASPGDMCVAIKIFRQRELRALQRSFFSELSVLCRLAHPNIAMLLGVVSAPLYGLVTEYVPAGSLFDLLHMHRLSLSYTQVVRFARDICHGMRYLHQQGVLHCDLKSPNVLLGKRGEVKLCDFGLATLIETVPEAEEPAGTREARRLRPGENARDSRAAGTGRRARAAGDARAQLQEAHLGCVGTHHWMAPEVLRGEPFTAAADVYSFGMVLWEMLARKIPFEGMSSPAHIITAVGYGGATPVFSRFPPPLQDILARCLSHSPQLRPSFAWCAHQLQALYAANTLDVEVNLNTLLGLSE</sequence>
<feature type="compositionally biased region" description="Basic and acidic residues" evidence="4">
    <location>
        <begin position="311"/>
        <end position="323"/>
    </location>
</feature>
<gene>
    <name evidence="7" type="ORF">BESB_082090</name>
</gene>
<evidence type="ECO:0000256" key="1">
    <source>
        <dbReference type="ARBA" id="ARBA00022737"/>
    </source>
</evidence>
<dbReference type="GO" id="GO:0005524">
    <property type="term" value="F:ATP binding"/>
    <property type="evidence" value="ECO:0007669"/>
    <property type="project" value="UniProtKB-KW"/>
</dbReference>
<feature type="domain" description="SAM" evidence="6">
    <location>
        <begin position="1169"/>
        <end position="1233"/>
    </location>
</feature>
<dbReference type="InterPro" id="IPR051681">
    <property type="entry name" value="Ser/Thr_Kinases-Pseudokinases"/>
</dbReference>
<protein>
    <submittedName>
        <fullName evidence="7">Tyrosine kinase-like (TKL) protein</fullName>
    </submittedName>
</protein>
<dbReference type="Gene3D" id="1.10.510.10">
    <property type="entry name" value="Transferase(Phosphotransferase) domain 1"/>
    <property type="match status" value="1"/>
</dbReference>
<keyword evidence="1" id="KW-0677">Repeat</keyword>
<dbReference type="PANTHER" id="PTHR44329:SF298">
    <property type="entry name" value="MIXED LINEAGE KINASE DOMAIN-LIKE PROTEIN"/>
    <property type="match status" value="1"/>
</dbReference>
<reference evidence="7 8" key="1">
    <citation type="submission" date="2017-09" db="EMBL/GenBank/DDBJ databases">
        <title>Genome sequencing of Besnoitia besnoiti strain Bb-Ger1.</title>
        <authorList>
            <person name="Schares G."/>
            <person name="Venepally P."/>
            <person name="Lorenzi H.A."/>
        </authorList>
    </citation>
    <scope>NUCLEOTIDE SEQUENCE [LARGE SCALE GENOMIC DNA]</scope>
    <source>
        <strain evidence="7 8">Bb-Ger1</strain>
    </source>
</reference>
<feature type="compositionally biased region" description="Low complexity" evidence="4">
    <location>
        <begin position="754"/>
        <end position="772"/>
    </location>
</feature>
<dbReference type="CDD" id="cd13999">
    <property type="entry name" value="STKc_MAP3K-like"/>
    <property type="match status" value="1"/>
</dbReference>
<feature type="region of interest" description="Disordered" evidence="4">
    <location>
        <begin position="1562"/>
        <end position="1590"/>
    </location>
</feature>
<name>A0A2A9MC88_BESBE</name>
<feature type="domain" description="Protein kinase" evidence="5">
    <location>
        <begin position="1266"/>
        <end position="1707"/>
    </location>
</feature>
<proteinExistence type="predicted"/>
<feature type="region of interest" description="Disordered" evidence="4">
    <location>
        <begin position="669"/>
        <end position="1118"/>
    </location>
</feature>
<dbReference type="EMBL" id="NWUJ01000009">
    <property type="protein sequence ID" value="PFH33010.1"/>
    <property type="molecule type" value="Genomic_DNA"/>
</dbReference>
<feature type="region of interest" description="Disordered" evidence="4">
    <location>
        <begin position="1"/>
        <end position="201"/>
    </location>
</feature>
<dbReference type="GO" id="GO:0004674">
    <property type="term" value="F:protein serine/threonine kinase activity"/>
    <property type="evidence" value="ECO:0007669"/>
    <property type="project" value="TreeGrafter"/>
</dbReference>
<dbReference type="PROSITE" id="PS50105">
    <property type="entry name" value="SAM_DOMAIN"/>
    <property type="match status" value="1"/>
</dbReference>
<dbReference type="Gene3D" id="2.20.110.10">
    <property type="entry name" value="Histone H3 K4-specific methyltransferase SET7/9 N-terminal domain"/>
    <property type="match status" value="1"/>
</dbReference>
<feature type="compositionally biased region" description="Low complexity" evidence="4">
    <location>
        <begin position="994"/>
        <end position="1007"/>
    </location>
</feature>
<feature type="compositionally biased region" description="Basic and acidic residues" evidence="4">
    <location>
        <begin position="715"/>
        <end position="725"/>
    </location>
</feature>
<dbReference type="SMART" id="SM00220">
    <property type="entry name" value="S_TKc"/>
    <property type="match status" value="1"/>
</dbReference>
<feature type="region of interest" description="Disordered" evidence="4">
    <location>
        <begin position="225"/>
        <end position="274"/>
    </location>
</feature>
<dbReference type="GeneID" id="40313135"/>
<dbReference type="STRING" id="94643.A0A2A9MC88"/>
<evidence type="ECO:0000256" key="3">
    <source>
        <dbReference type="ARBA" id="ARBA00022840"/>
    </source>
</evidence>
<feature type="compositionally biased region" description="Basic and acidic residues" evidence="4">
    <location>
        <begin position="247"/>
        <end position="267"/>
    </location>
</feature>
<evidence type="ECO:0000313" key="7">
    <source>
        <dbReference type="EMBL" id="PFH33010.1"/>
    </source>
</evidence>
<dbReference type="OrthoDB" id="312720at2759"/>
<feature type="compositionally biased region" description="Low complexity" evidence="4">
    <location>
        <begin position="1032"/>
        <end position="1049"/>
    </location>
</feature>
<feature type="region of interest" description="Disordered" evidence="4">
    <location>
        <begin position="1321"/>
        <end position="1353"/>
    </location>
</feature>
<evidence type="ECO:0000259" key="5">
    <source>
        <dbReference type="PROSITE" id="PS50011"/>
    </source>
</evidence>
<dbReference type="Pfam" id="PF07714">
    <property type="entry name" value="PK_Tyr_Ser-Thr"/>
    <property type="match status" value="2"/>
</dbReference>
<dbReference type="KEGG" id="bbes:BESB_082090"/>
<dbReference type="SMART" id="SM00698">
    <property type="entry name" value="MORN"/>
    <property type="match status" value="3"/>
</dbReference>
<dbReference type="SUPFAM" id="SSF56112">
    <property type="entry name" value="Protein kinase-like (PK-like)"/>
    <property type="match status" value="1"/>
</dbReference>
<dbReference type="PANTHER" id="PTHR44329">
    <property type="entry name" value="SERINE/THREONINE-PROTEIN KINASE TNNI3K-RELATED"/>
    <property type="match status" value="1"/>
</dbReference>
<evidence type="ECO:0000259" key="6">
    <source>
        <dbReference type="PROSITE" id="PS50105"/>
    </source>
</evidence>
<feature type="compositionally biased region" description="Basic and acidic residues" evidence="4">
    <location>
        <begin position="873"/>
        <end position="894"/>
    </location>
</feature>
<dbReference type="InterPro" id="IPR001660">
    <property type="entry name" value="SAM"/>
</dbReference>
<keyword evidence="7" id="KW-0418">Kinase</keyword>
<dbReference type="Gene3D" id="3.30.200.20">
    <property type="entry name" value="Phosphorylase Kinase, domain 1"/>
    <property type="match status" value="1"/>
</dbReference>
<dbReference type="RefSeq" id="XP_029217019.1">
    <property type="nucleotide sequence ID" value="XM_029366559.1"/>
</dbReference>
<keyword evidence="8" id="KW-1185">Reference proteome</keyword>
<organism evidence="7 8">
    <name type="scientific">Besnoitia besnoiti</name>
    <name type="common">Apicomplexan protozoan</name>
    <dbReference type="NCBI Taxonomy" id="94643"/>
    <lineage>
        <taxon>Eukaryota</taxon>
        <taxon>Sar</taxon>
        <taxon>Alveolata</taxon>
        <taxon>Apicomplexa</taxon>
        <taxon>Conoidasida</taxon>
        <taxon>Coccidia</taxon>
        <taxon>Eucoccidiorida</taxon>
        <taxon>Eimeriorina</taxon>
        <taxon>Sarcocystidae</taxon>
        <taxon>Besnoitia</taxon>
    </lineage>
</organism>
<feature type="compositionally biased region" description="Low complexity" evidence="4">
    <location>
        <begin position="338"/>
        <end position="350"/>
    </location>
</feature>
<dbReference type="InterPro" id="IPR013761">
    <property type="entry name" value="SAM/pointed_sf"/>
</dbReference>
<feature type="compositionally biased region" description="Low complexity" evidence="4">
    <location>
        <begin position="834"/>
        <end position="846"/>
    </location>
</feature>
<feature type="compositionally biased region" description="Basic and acidic residues" evidence="4">
    <location>
        <begin position="1566"/>
        <end position="1584"/>
    </location>
</feature>
<dbReference type="Gene3D" id="1.10.150.50">
    <property type="entry name" value="Transcription Factor, Ets-1"/>
    <property type="match status" value="1"/>
</dbReference>
<feature type="region of interest" description="Disordered" evidence="4">
    <location>
        <begin position="294"/>
        <end position="358"/>
    </location>
</feature>
<feature type="compositionally biased region" description="Basic and acidic residues" evidence="4">
    <location>
        <begin position="957"/>
        <end position="975"/>
    </location>
</feature>
<dbReference type="InterPro" id="IPR001245">
    <property type="entry name" value="Ser-Thr/Tyr_kinase_cat_dom"/>
</dbReference>
<feature type="compositionally biased region" description="Acidic residues" evidence="4">
    <location>
        <begin position="852"/>
        <end position="861"/>
    </location>
</feature>
<keyword evidence="3" id="KW-0067">ATP-binding</keyword>
<dbReference type="SUPFAM" id="SSF82185">
    <property type="entry name" value="Histone H3 K4-specific methyltransferase SET7/9 N-terminal domain"/>
    <property type="match status" value="1"/>
</dbReference>
<dbReference type="InterPro" id="IPR000719">
    <property type="entry name" value="Prot_kinase_dom"/>
</dbReference>
<dbReference type="SUPFAM" id="SSF47769">
    <property type="entry name" value="SAM/Pointed domain"/>
    <property type="match status" value="1"/>
</dbReference>
<dbReference type="InterPro" id="IPR008271">
    <property type="entry name" value="Ser/Thr_kinase_AS"/>
</dbReference>
<evidence type="ECO:0000256" key="2">
    <source>
        <dbReference type="ARBA" id="ARBA00022741"/>
    </source>
</evidence>
<evidence type="ECO:0000256" key="4">
    <source>
        <dbReference type="SAM" id="MobiDB-lite"/>
    </source>
</evidence>
<dbReference type="PROSITE" id="PS50011">
    <property type="entry name" value="PROTEIN_KINASE_DOM"/>
    <property type="match status" value="1"/>
</dbReference>
<feature type="compositionally biased region" description="Gly residues" evidence="4">
    <location>
        <begin position="301"/>
        <end position="310"/>
    </location>
</feature>
<dbReference type="VEuPathDB" id="ToxoDB:BESB_082090"/>
<accession>A0A2A9MC88</accession>
<dbReference type="PROSITE" id="PS00108">
    <property type="entry name" value="PROTEIN_KINASE_ST"/>
    <property type="match status" value="1"/>
</dbReference>
<dbReference type="InterPro" id="IPR011009">
    <property type="entry name" value="Kinase-like_dom_sf"/>
</dbReference>
<comment type="caution">
    <text evidence="7">The sequence shown here is derived from an EMBL/GenBank/DDBJ whole genome shotgun (WGS) entry which is preliminary data.</text>
</comment>
<feature type="compositionally biased region" description="Low complexity" evidence="4">
    <location>
        <begin position="47"/>
        <end position="57"/>
    </location>
</feature>
<keyword evidence="7" id="KW-0808">Transferase</keyword>
<dbReference type="InterPro" id="IPR003409">
    <property type="entry name" value="MORN"/>
</dbReference>
<feature type="compositionally biased region" description="Low complexity" evidence="4">
    <location>
        <begin position="1062"/>
        <end position="1073"/>
    </location>
</feature>
<dbReference type="Proteomes" id="UP000224006">
    <property type="component" value="Chromosome VIII"/>
</dbReference>